<feature type="compositionally biased region" description="Low complexity" evidence="3">
    <location>
        <begin position="1"/>
        <end position="15"/>
    </location>
</feature>
<feature type="coiled-coil region" evidence="2">
    <location>
        <begin position="359"/>
        <end position="393"/>
    </location>
</feature>
<gene>
    <name evidence="5" type="primary">PBXIP1</name>
    <name evidence="5" type="ORF">AOXY_G32422</name>
</gene>
<feature type="coiled-coil region" evidence="2">
    <location>
        <begin position="268"/>
        <end position="329"/>
    </location>
</feature>
<evidence type="ECO:0000256" key="1">
    <source>
        <dbReference type="ARBA" id="ARBA00023054"/>
    </source>
</evidence>
<feature type="compositionally biased region" description="Basic and acidic residues" evidence="3">
    <location>
        <begin position="918"/>
        <end position="931"/>
    </location>
</feature>
<accession>A0AAD8FSG8</accession>
<feature type="compositionally biased region" description="Basic and acidic residues" evidence="3">
    <location>
        <begin position="58"/>
        <end position="67"/>
    </location>
</feature>
<reference evidence="5" key="1">
    <citation type="submission" date="2022-02" db="EMBL/GenBank/DDBJ databases">
        <title>Atlantic sturgeon de novo genome assembly.</title>
        <authorList>
            <person name="Stock M."/>
            <person name="Klopp C."/>
            <person name="Guiguen Y."/>
            <person name="Cabau C."/>
            <person name="Parinello H."/>
            <person name="Santidrian Yebra-Pimentel E."/>
            <person name="Kuhl H."/>
            <person name="Dirks R.P."/>
            <person name="Guessner J."/>
            <person name="Wuertz S."/>
            <person name="Du K."/>
            <person name="Schartl M."/>
        </authorList>
    </citation>
    <scope>NUCLEOTIDE SEQUENCE</scope>
    <source>
        <strain evidence="5">STURGEONOMICS-FGT-2020</strain>
        <tissue evidence="5">Whole blood</tissue>
    </source>
</reference>
<feature type="compositionally biased region" description="Basic and acidic residues" evidence="3">
    <location>
        <begin position="560"/>
        <end position="572"/>
    </location>
</feature>
<sequence>MMSGDNSNSNGSPSSWTILGPEGCAVESVGPGDDGIARPPAAEALTEPLSAPEPDPSSTDHLKRKEGQILQGSEQAGADSPGGPSSPPIEESNIIPIPPPSEDLQQEGEELREEGEGPGLARKMSDAVKQAGMQLVDGIRSWGRRLIGRAGGTEDVSDSDSSNGEEDGGSVLRRRRRSGAQRFDDALERGQEIHPGRDGQEGGGLSVNKCIVGALIVLVLGLVLLSGEPLFLGRARVRGRPLSVPLQDRLNQSDPQDLQTLTTLLDTLAKENQGIRLMQEQLQTQKEELERALSEMNQQARGGDEASRLQELEQENERLRRELESVPGLQGELERLRGGEGGANDTALQERHAALEWDLREEREQTAGLLSQREELEAEVLRLRQELDKQRLLLGGVRVELQGLIGNASHGEGEGLAELEKRLGAELQDWERGEEEGGRGERLTKGEGEEKSQEEPRGGFGVPRKEGDQGRVPTKRKKESGRPWREKERENKAGGGDEKWGTSRKEGEWRKGGRGESWKEKREQRRGGERKEEEEEEGEMTQERERRYSVQRERGHKHRGEREEGEREEGERVHKHRGERVHEYRGEREREREREREGEKAKKHWQSLSIQDAKPSHRHHDHNRFWKNDPESRRHYRPPQGCSGLQDCAAQEGLKPVRQRDFEQLLGAHLEGLGTGRQELERFAQSFFEDGAFVHTRMLFRDFLEDLEQLLEREGAGGIYTRFFGKQEEEGEERGTQDRHSKKPAPRPHHGQPEPHQHSKRPHHGQPEPHQHSKRPHHGQPEPHQHSKRPHHGQPEPHQHSKRPHHGPPEPHQHSKRPHHGPPEPHQHSKRPHHGQPEPHQHSKRPHHGQPEPHQHSKRPHHGQPEPHQHSKQPHHGPPEPHQHSKQPHHGPPEPHQHSKRPHHGQPEPHQQKHKNWQQRDRPQRLPEEED</sequence>
<keyword evidence="4" id="KW-0812">Transmembrane</keyword>
<keyword evidence="6" id="KW-1185">Reference proteome</keyword>
<name>A0AAD8FSG8_ACIOX</name>
<feature type="compositionally biased region" description="Acidic residues" evidence="3">
    <location>
        <begin position="104"/>
        <end position="113"/>
    </location>
</feature>
<dbReference type="InterPro" id="IPR051990">
    <property type="entry name" value="CCPG1/PBIP1"/>
</dbReference>
<feature type="compositionally biased region" description="Basic residues" evidence="3">
    <location>
        <begin position="740"/>
        <end position="750"/>
    </location>
</feature>
<dbReference type="EMBL" id="JAGXEW010000051">
    <property type="protein sequence ID" value="KAK1151564.1"/>
    <property type="molecule type" value="Genomic_DNA"/>
</dbReference>
<keyword evidence="5" id="KW-0238">DNA-binding</keyword>
<feature type="compositionally biased region" description="Basic and acidic residues" evidence="3">
    <location>
        <begin position="480"/>
        <end position="531"/>
    </location>
</feature>
<keyword evidence="4" id="KW-0472">Membrane</keyword>
<evidence type="ECO:0000256" key="2">
    <source>
        <dbReference type="SAM" id="Coils"/>
    </source>
</evidence>
<dbReference type="PANTHER" id="PTHR28638:SF1">
    <property type="entry name" value="PRE-B-CELL LEUKEMIA TRANSCRIPTION FACTOR-INTERACTING PROTEIN 1"/>
    <property type="match status" value="1"/>
</dbReference>
<evidence type="ECO:0000256" key="4">
    <source>
        <dbReference type="SAM" id="Phobius"/>
    </source>
</evidence>
<organism evidence="5 6">
    <name type="scientific">Acipenser oxyrinchus oxyrinchus</name>
    <dbReference type="NCBI Taxonomy" id="40147"/>
    <lineage>
        <taxon>Eukaryota</taxon>
        <taxon>Metazoa</taxon>
        <taxon>Chordata</taxon>
        <taxon>Craniata</taxon>
        <taxon>Vertebrata</taxon>
        <taxon>Euteleostomi</taxon>
        <taxon>Actinopterygii</taxon>
        <taxon>Chondrostei</taxon>
        <taxon>Acipenseriformes</taxon>
        <taxon>Acipenseridae</taxon>
        <taxon>Acipenser</taxon>
    </lineage>
</organism>
<evidence type="ECO:0000313" key="6">
    <source>
        <dbReference type="Proteomes" id="UP001230051"/>
    </source>
</evidence>
<protein>
    <submittedName>
        <fullName evidence="5">Pre-B-cell leukemia homeobox interacting protein 1b</fullName>
    </submittedName>
</protein>
<feature type="compositionally biased region" description="Acidic residues" evidence="3">
    <location>
        <begin position="155"/>
        <end position="168"/>
    </location>
</feature>
<dbReference type="GO" id="GO:0003677">
    <property type="term" value="F:DNA binding"/>
    <property type="evidence" value="ECO:0007669"/>
    <property type="project" value="UniProtKB-KW"/>
</dbReference>
<feature type="region of interest" description="Disordered" evidence="3">
    <location>
        <begin position="427"/>
        <end position="644"/>
    </location>
</feature>
<feature type="region of interest" description="Disordered" evidence="3">
    <location>
        <begin position="1"/>
        <end position="121"/>
    </location>
</feature>
<feature type="compositionally biased region" description="Basic and acidic residues" evidence="3">
    <location>
        <begin position="182"/>
        <end position="200"/>
    </location>
</feature>
<keyword evidence="4" id="KW-1133">Transmembrane helix</keyword>
<feature type="compositionally biased region" description="Basic and acidic residues" evidence="3">
    <location>
        <begin position="427"/>
        <end position="469"/>
    </location>
</feature>
<evidence type="ECO:0000256" key="3">
    <source>
        <dbReference type="SAM" id="MobiDB-lite"/>
    </source>
</evidence>
<feature type="transmembrane region" description="Helical" evidence="4">
    <location>
        <begin position="211"/>
        <end position="232"/>
    </location>
</feature>
<comment type="caution">
    <text evidence="5">The sequence shown here is derived from an EMBL/GenBank/DDBJ whole genome shotgun (WGS) entry which is preliminary data.</text>
</comment>
<feature type="compositionally biased region" description="Basic and acidic residues" evidence="3">
    <location>
        <begin position="541"/>
        <end position="553"/>
    </location>
</feature>
<feature type="region of interest" description="Disordered" evidence="3">
    <location>
        <begin position="722"/>
        <end position="931"/>
    </location>
</feature>
<dbReference type="GO" id="GO:0016020">
    <property type="term" value="C:membrane"/>
    <property type="evidence" value="ECO:0007669"/>
    <property type="project" value="TreeGrafter"/>
</dbReference>
<dbReference type="PANTHER" id="PTHR28638">
    <property type="entry name" value="CELL CYCLE PROGRESSION PROTEIN 1"/>
    <property type="match status" value="1"/>
</dbReference>
<evidence type="ECO:0000313" key="5">
    <source>
        <dbReference type="EMBL" id="KAK1151564.1"/>
    </source>
</evidence>
<dbReference type="AlphaFoldDB" id="A0AAD8FSG8"/>
<keyword evidence="5" id="KW-0371">Homeobox</keyword>
<proteinExistence type="predicted"/>
<feature type="compositionally biased region" description="Basic and acidic residues" evidence="3">
    <location>
        <begin position="623"/>
        <end position="633"/>
    </location>
</feature>
<feature type="compositionally biased region" description="Basic and acidic residues" evidence="3">
    <location>
        <begin position="725"/>
        <end position="739"/>
    </location>
</feature>
<feature type="compositionally biased region" description="Basic and acidic residues" evidence="3">
    <location>
        <begin position="580"/>
        <end position="600"/>
    </location>
</feature>
<dbReference type="Proteomes" id="UP001230051">
    <property type="component" value="Unassembled WGS sequence"/>
</dbReference>
<keyword evidence="1 2" id="KW-0175">Coiled coil</keyword>
<feature type="region of interest" description="Disordered" evidence="3">
    <location>
        <begin position="150"/>
        <end position="204"/>
    </location>
</feature>